<dbReference type="EMBL" id="JAESVB010000004">
    <property type="protein sequence ID" value="MCB8875907.1"/>
    <property type="molecule type" value="Genomic_DNA"/>
</dbReference>
<evidence type="ECO:0000313" key="3">
    <source>
        <dbReference type="EMBL" id="MCB8875907.1"/>
    </source>
</evidence>
<evidence type="ECO:0000259" key="2">
    <source>
        <dbReference type="Pfam" id="PF07811"/>
    </source>
</evidence>
<feature type="domain" description="TadE-like" evidence="2">
    <location>
        <begin position="12"/>
        <end position="53"/>
    </location>
</feature>
<evidence type="ECO:0000256" key="1">
    <source>
        <dbReference type="SAM" id="Phobius"/>
    </source>
</evidence>
<keyword evidence="1" id="KW-0812">Transmembrane</keyword>
<dbReference type="Pfam" id="PF07811">
    <property type="entry name" value="TadE"/>
    <property type="match status" value="1"/>
</dbReference>
<dbReference type="RefSeq" id="WP_227321550.1">
    <property type="nucleotide sequence ID" value="NZ_JAESVB010000004.1"/>
</dbReference>
<dbReference type="Proteomes" id="UP000708298">
    <property type="component" value="Unassembled WGS sequence"/>
</dbReference>
<protein>
    <submittedName>
        <fullName evidence="3">Pilus assembly protein</fullName>
    </submittedName>
</protein>
<comment type="caution">
    <text evidence="3">The sequence shown here is derived from an EMBL/GenBank/DDBJ whole genome shotgun (WGS) entry which is preliminary data.</text>
</comment>
<keyword evidence="4" id="KW-1185">Reference proteome</keyword>
<name>A0A963YSW2_9PROT</name>
<reference evidence="3" key="1">
    <citation type="journal article" date="2021" name="Microorganisms">
        <title>Acidisoma silvae sp. nov. and Acidisomacellulosilytica sp. nov., Two Acidophilic Bacteria Isolated from Decaying Wood, Hydrolyzing Cellulose and Producing Poly-3-hydroxybutyrate.</title>
        <authorList>
            <person name="Mieszkin S."/>
            <person name="Pouder E."/>
            <person name="Uroz S."/>
            <person name="Simon-Colin C."/>
            <person name="Alain K."/>
        </authorList>
    </citation>
    <scope>NUCLEOTIDE SEQUENCE</scope>
    <source>
        <strain evidence="3">HW T2.11</strain>
    </source>
</reference>
<dbReference type="AlphaFoldDB" id="A0A963YSW2"/>
<dbReference type="InterPro" id="IPR012495">
    <property type="entry name" value="TadE-like_dom"/>
</dbReference>
<sequence>MSGALYDRRRSGVAAVEFALCLPLLMIMMGGITDLSLEMRSKMLLATGVSNAASEAIATKGSATAATLQTLVTDSSGLTGVTTTVSALAYECASGTPATLKASSSGSTCTSGGTAGEYQTITAKYTYTPLMPAFSAVVKTALTETATVQVQ</sequence>
<feature type="transmembrane region" description="Helical" evidence="1">
    <location>
        <begin position="12"/>
        <end position="33"/>
    </location>
</feature>
<keyword evidence="1" id="KW-0472">Membrane</keyword>
<proteinExistence type="predicted"/>
<accession>A0A963YSW2</accession>
<gene>
    <name evidence="3" type="ORF">ASILVAE211_12005</name>
</gene>
<organism evidence="3 4">
    <name type="scientific">Acidisoma silvae</name>
    <dbReference type="NCBI Taxonomy" id="2802396"/>
    <lineage>
        <taxon>Bacteria</taxon>
        <taxon>Pseudomonadati</taxon>
        <taxon>Pseudomonadota</taxon>
        <taxon>Alphaproteobacteria</taxon>
        <taxon>Acetobacterales</taxon>
        <taxon>Acidocellaceae</taxon>
        <taxon>Acidisoma</taxon>
    </lineage>
</organism>
<reference evidence="3" key="2">
    <citation type="submission" date="2021-01" db="EMBL/GenBank/DDBJ databases">
        <authorList>
            <person name="Mieszkin S."/>
            <person name="Pouder E."/>
            <person name="Alain K."/>
        </authorList>
    </citation>
    <scope>NUCLEOTIDE SEQUENCE</scope>
    <source>
        <strain evidence="3">HW T2.11</strain>
    </source>
</reference>
<keyword evidence="1" id="KW-1133">Transmembrane helix</keyword>
<evidence type="ECO:0000313" key="4">
    <source>
        <dbReference type="Proteomes" id="UP000708298"/>
    </source>
</evidence>